<dbReference type="EC" id="2.3.1.30" evidence="3 11"/>
<evidence type="ECO:0000256" key="10">
    <source>
        <dbReference type="ARBA" id="ARBA00049486"/>
    </source>
</evidence>
<comment type="similarity">
    <text evidence="2 11">Belongs to the transferase hexapeptide repeat family.</text>
</comment>
<keyword evidence="7" id="KW-0677">Repeat</keyword>
<dbReference type="Proteomes" id="UP000063699">
    <property type="component" value="Chromosome"/>
</dbReference>
<feature type="region of interest" description="Disordered" evidence="12">
    <location>
        <begin position="183"/>
        <end position="205"/>
    </location>
</feature>
<dbReference type="KEGG" id="kphy:AOZ06_24630"/>
<dbReference type="CDD" id="cd03354">
    <property type="entry name" value="LbH_SAT"/>
    <property type="match status" value="1"/>
</dbReference>
<dbReference type="FunFam" id="2.160.10.10:FF:000007">
    <property type="entry name" value="Serine acetyltransferase"/>
    <property type="match status" value="1"/>
</dbReference>
<keyword evidence="6 11" id="KW-0808">Transferase</keyword>
<dbReference type="InterPro" id="IPR018357">
    <property type="entry name" value="Hexapep_transf_CS"/>
</dbReference>
<evidence type="ECO:0000256" key="7">
    <source>
        <dbReference type="ARBA" id="ARBA00022737"/>
    </source>
</evidence>
<evidence type="ECO:0000256" key="8">
    <source>
        <dbReference type="ARBA" id="ARBA00023192"/>
    </source>
</evidence>
<evidence type="ECO:0000256" key="9">
    <source>
        <dbReference type="ARBA" id="ARBA00023315"/>
    </source>
</evidence>
<keyword evidence="8" id="KW-0198">Cysteine biosynthesis</keyword>
<evidence type="ECO:0000256" key="3">
    <source>
        <dbReference type="ARBA" id="ARBA00013266"/>
    </source>
</evidence>
<proteinExistence type="inferred from homology"/>
<dbReference type="InterPro" id="IPR042122">
    <property type="entry name" value="Ser_AcTrfase_N_sf"/>
</dbReference>
<evidence type="ECO:0000256" key="12">
    <source>
        <dbReference type="SAM" id="MobiDB-lite"/>
    </source>
</evidence>
<evidence type="ECO:0000256" key="2">
    <source>
        <dbReference type="ARBA" id="ARBA00007274"/>
    </source>
</evidence>
<accession>A0A0N9I4D5</accession>
<dbReference type="SUPFAM" id="SSF51161">
    <property type="entry name" value="Trimeric LpxA-like enzymes"/>
    <property type="match status" value="1"/>
</dbReference>
<name>A0A0N9I4D5_9PSEU</name>
<dbReference type="InterPro" id="IPR011004">
    <property type="entry name" value="Trimer_LpxA-like_sf"/>
</dbReference>
<dbReference type="InterPro" id="IPR053376">
    <property type="entry name" value="Serine_acetyltransferase"/>
</dbReference>
<protein>
    <recommendedName>
        <fullName evidence="4 11">Serine acetyltransferase</fullName>
        <ecNumber evidence="3 11">2.3.1.30</ecNumber>
    </recommendedName>
</protein>
<dbReference type="NCBIfam" id="NF041874">
    <property type="entry name" value="EPS_EpsC"/>
    <property type="match status" value="1"/>
</dbReference>
<dbReference type="PROSITE" id="PS00101">
    <property type="entry name" value="HEXAPEP_TRANSFERASES"/>
    <property type="match status" value="1"/>
</dbReference>
<keyword evidence="9 11" id="KW-0012">Acyltransferase</keyword>
<dbReference type="EMBL" id="CP012752">
    <property type="protein sequence ID" value="ALG09665.1"/>
    <property type="molecule type" value="Genomic_DNA"/>
</dbReference>
<evidence type="ECO:0000313" key="14">
    <source>
        <dbReference type="Proteomes" id="UP000063699"/>
    </source>
</evidence>
<keyword evidence="5" id="KW-0028">Amino-acid biosynthesis</keyword>
<dbReference type="Gene3D" id="1.10.3130.10">
    <property type="entry name" value="serine acetyltransferase, domain 1"/>
    <property type="match status" value="1"/>
</dbReference>
<sequence>MVGIRDVADRVREDIAVVIERDPSVHTVGEALLAPHLVAMWLHRLSHVVHRSGHPVVARLIFRVGRQLSGGIEIHPGARIGRRLFIDHGCGTVIGETAVLGDDVTLYHQVTLGALGWRRDRRRPPGQRRHPKLGSGVVVGANSVILGPVEIGDNARIGARTFVVDDVPAGAIVVARASRTVLPGTSNGVARPSRAGRADDAEADT</sequence>
<dbReference type="InterPro" id="IPR001451">
    <property type="entry name" value="Hexapep"/>
</dbReference>
<dbReference type="GO" id="GO:0005737">
    <property type="term" value="C:cytoplasm"/>
    <property type="evidence" value="ECO:0007669"/>
    <property type="project" value="InterPro"/>
</dbReference>
<dbReference type="GO" id="GO:0009001">
    <property type="term" value="F:serine O-acetyltransferase activity"/>
    <property type="evidence" value="ECO:0007669"/>
    <property type="project" value="UniProtKB-EC"/>
</dbReference>
<evidence type="ECO:0000256" key="11">
    <source>
        <dbReference type="PIRNR" id="PIRNR000441"/>
    </source>
</evidence>
<evidence type="ECO:0000256" key="4">
    <source>
        <dbReference type="ARBA" id="ARBA00018522"/>
    </source>
</evidence>
<comment type="pathway">
    <text evidence="1">Amino-acid biosynthesis; L-cysteine biosynthesis; L-cysteine from L-serine: step 1/2.</text>
</comment>
<dbReference type="InterPro" id="IPR045304">
    <property type="entry name" value="LbH_SAT"/>
</dbReference>
<comment type="catalytic activity">
    <reaction evidence="10 11">
        <text>L-serine + acetyl-CoA = O-acetyl-L-serine + CoA</text>
        <dbReference type="Rhea" id="RHEA:24560"/>
        <dbReference type="ChEBI" id="CHEBI:33384"/>
        <dbReference type="ChEBI" id="CHEBI:57287"/>
        <dbReference type="ChEBI" id="CHEBI:57288"/>
        <dbReference type="ChEBI" id="CHEBI:58340"/>
        <dbReference type="EC" id="2.3.1.30"/>
    </reaction>
</comment>
<organism evidence="13 14">
    <name type="scientific">Kibdelosporangium phytohabitans</name>
    <dbReference type="NCBI Taxonomy" id="860235"/>
    <lineage>
        <taxon>Bacteria</taxon>
        <taxon>Bacillati</taxon>
        <taxon>Actinomycetota</taxon>
        <taxon>Actinomycetes</taxon>
        <taxon>Pseudonocardiales</taxon>
        <taxon>Pseudonocardiaceae</taxon>
        <taxon>Kibdelosporangium</taxon>
    </lineage>
</organism>
<reference evidence="13 14" key="1">
    <citation type="submission" date="2015-07" db="EMBL/GenBank/DDBJ databases">
        <title>Genome sequencing of Kibdelosporangium phytohabitans.</title>
        <authorList>
            <person name="Qin S."/>
            <person name="Xing K."/>
        </authorList>
    </citation>
    <scope>NUCLEOTIDE SEQUENCE [LARGE SCALE GENOMIC DNA]</scope>
    <source>
        <strain evidence="13 14">KLBMP1111</strain>
    </source>
</reference>
<gene>
    <name evidence="13" type="ORF">AOZ06_24630</name>
</gene>
<dbReference type="Pfam" id="PF00132">
    <property type="entry name" value="Hexapep"/>
    <property type="match status" value="1"/>
</dbReference>
<feature type="compositionally biased region" description="Basic and acidic residues" evidence="12">
    <location>
        <begin position="196"/>
        <end position="205"/>
    </location>
</feature>
<evidence type="ECO:0000256" key="5">
    <source>
        <dbReference type="ARBA" id="ARBA00022605"/>
    </source>
</evidence>
<dbReference type="STRING" id="860235.AOZ06_24630"/>
<dbReference type="PANTHER" id="PTHR42811">
    <property type="entry name" value="SERINE ACETYLTRANSFERASE"/>
    <property type="match status" value="1"/>
</dbReference>
<dbReference type="InterPro" id="IPR005881">
    <property type="entry name" value="Ser_O-AcTrfase"/>
</dbReference>
<dbReference type="PIRSF" id="PIRSF000441">
    <property type="entry name" value="CysE"/>
    <property type="match status" value="1"/>
</dbReference>
<evidence type="ECO:0000256" key="1">
    <source>
        <dbReference type="ARBA" id="ARBA00004876"/>
    </source>
</evidence>
<dbReference type="Gene3D" id="2.160.10.10">
    <property type="entry name" value="Hexapeptide repeat proteins"/>
    <property type="match status" value="1"/>
</dbReference>
<evidence type="ECO:0000313" key="13">
    <source>
        <dbReference type="EMBL" id="ALG09665.1"/>
    </source>
</evidence>
<evidence type="ECO:0000256" key="6">
    <source>
        <dbReference type="ARBA" id="ARBA00022679"/>
    </source>
</evidence>
<dbReference type="GO" id="GO:0006535">
    <property type="term" value="P:cysteine biosynthetic process from serine"/>
    <property type="evidence" value="ECO:0007669"/>
    <property type="project" value="InterPro"/>
</dbReference>
<dbReference type="AlphaFoldDB" id="A0A0N9I4D5"/>
<keyword evidence="14" id="KW-1185">Reference proteome</keyword>